<evidence type="ECO:0000313" key="3">
    <source>
        <dbReference type="Proteomes" id="UP000033772"/>
    </source>
</evidence>
<dbReference type="RefSeq" id="WP_045548844.1">
    <property type="nucleotide sequence ID" value="NZ_JZDQ02000034.1"/>
</dbReference>
<dbReference type="Pfam" id="PF22743">
    <property type="entry name" value="PspAA"/>
    <property type="match status" value="1"/>
</dbReference>
<sequence length="92" mass="9412">MIVRILGEGQYDLDEAAMDKLNELDAAVESACQGTDEAVFDAALAALLDGVRSLGTAHPVDAIDSSDLILPGPGSTLAEVSEMLGDEGLIPG</sequence>
<keyword evidence="3" id="KW-1185">Reference proteome</keyword>
<dbReference type="EMBL" id="JZDQ02000034">
    <property type="protein sequence ID" value="OIJ24727.1"/>
    <property type="molecule type" value="Genomic_DNA"/>
</dbReference>
<reference evidence="2" key="1">
    <citation type="submission" date="2016-10" db="EMBL/GenBank/DDBJ databases">
        <title>Draft Genome Sequence of Nocardioides luteus Strain BAFB, an Alkane-Degrading Bacterium Isolated from JP-7 Polluted Soil.</title>
        <authorList>
            <person name="Brown L."/>
            <person name="Ruiz O.N."/>
            <person name="Gunasekera T."/>
        </authorList>
    </citation>
    <scope>NUCLEOTIDE SEQUENCE [LARGE SCALE GENOMIC DNA]</scope>
    <source>
        <strain evidence="2">BAFB</strain>
    </source>
</reference>
<dbReference type="STRING" id="1844.UG56_021520"/>
<dbReference type="Proteomes" id="UP000033772">
    <property type="component" value="Unassembled WGS sequence"/>
</dbReference>
<dbReference type="OrthoDB" id="5244559at2"/>
<dbReference type="AlphaFoldDB" id="A0A1J4N1D4"/>
<gene>
    <name evidence="2" type="ORF">UG56_021520</name>
</gene>
<accession>A0A1J4N1D4</accession>
<organism evidence="2 3">
    <name type="scientific">Nocardioides luteus</name>
    <dbReference type="NCBI Taxonomy" id="1844"/>
    <lineage>
        <taxon>Bacteria</taxon>
        <taxon>Bacillati</taxon>
        <taxon>Actinomycetota</taxon>
        <taxon>Actinomycetes</taxon>
        <taxon>Propionibacteriales</taxon>
        <taxon>Nocardioidaceae</taxon>
        <taxon>Nocardioides</taxon>
    </lineage>
</organism>
<proteinExistence type="predicted"/>
<comment type="caution">
    <text evidence="2">The sequence shown here is derived from an EMBL/GenBank/DDBJ whole genome shotgun (WGS) entry which is preliminary data.</text>
</comment>
<evidence type="ECO:0000259" key="1">
    <source>
        <dbReference type="Pfam" id="PF22743"/>
    </source>
</evidence>
<feature type="domain" description="PspA-associated" evidence="1">
    <location>
        <begin position="1"/>
        <end position="92"/>
    </location>
</feature>
<dbReference type="InterPro" id="IPR054437">
    <property type="entry name" value="PspA-assoc_dom"/>
</dbReference>
<protein>
    <recommendedName>
        <fullName evidence="1">PspA-associated domain-containing protein</fullName>
    </recommendedName>
</protein>
<evidence type="ECO:0000313" key="2">
    <source>
        <dbReference type="EMBL" id="OIJ24727.1"/>
    </source>
</evidence>
<name>A0A1J4N1D4_9ACTN</name>